<name>A0ACD5A4G7_9ACTN</name>
<dbReference type="Proteomes" id="UP001432251">
    <property type="component" value="Chromosome"/>
</dbReference>
<organism evidence="1 2">
    <name type="scientific">Streptomyces citrinus</name>
    <dbReference type="NCBI Taxonomy" id="3118173"/>
    <lineage>
        <taxon>Bacteria</taxon>
        <taxon>Bacillati</taxon>
        <taxon>Actinomycetota</taxon>
        <taxon>Actinomycetes</taxon>
        <taxon>Kitasatosporales</taxon>
        <taxon>Streptomycetaceae</taxon>
        <taxon>Streptomyces</taxon>
    </lineage>
</organism>
<accession>A0ACD5A4G7</accession>
<sequence length="418" mass="42606">MNRTHLGTAAVAVSLVLTLAGCSGKTGSSADGTNAGGVKTGPGVTADAIRVGIITDLTGPAAPLGKPSLQATQLYVDQVNAAGGVCGRKLKLVVRDHGFDVQKAVAAYAEVQPQVAALGSLLGSAQTAALLDSIERDGLVTMVGGNAASSLGHQHIQVMSTTYDLDMINGVDWLVRTQGLKSGDEIGLVHQPGEYGENAAEGVRFAAKKAGLDLVVRTVKPTETDMTAQVTALGAAKVKAIVFAGTPGQTASLVGVAAATGLKVPVLAHAAAYVPQLLATPAKPALEKMLYVTGGVPALSSDLPGVKKLVKDYRAKYPKEELNVGVQVGTTNGAVLVEALKAACEAKDLSRAGITAGLRTLKRFDKGMGSVLDFSDPAKSPSRKSYVLRPAAGVPGGLKTVQDATEVPAVAEYLAARD</sequence>
<gene>
    <name evidence="1" type="ORF">V2W30_00955</name>
</gene>
<evidence type="ECO:0000313" key="1">
    <source>
        <dbReference type="EMBL" id="WWQ62076.1"/>
    </source>
</evidence>
<protein>
    <submittedName>
        <fullName evidence="1">ABC transporter substrate-binding protein</fullName>
    </submittedName>
</protein>
<proteinExistence type="predicted"/>
<dbReference type="EMBL" id="CP146022">
    <property type="protein sequence ID" value="WWQ62076.1"/>
    <property type="molecule type" value="Genomic_DNA"/>
</dbReference>
<reference evidence="1" key="1">
    <citation type="journal article" date="2025" name="Int. J. Syst. Evol. Microbiol.">
        <title>Streptomyces citrinus sp. nov., with yellow diffusible pigment.</title>
        <authorList>
            <person name="He Y."/>
            <person name="Yang E."/>
            <person name="Xu J."/>
            <person name="Sun Y."/>
            <person name="Sun L."/>
        </authorList>
    </citation>
    <scope>NUCLEOTIDE SEQUENCE</scope>
    <source>
        <strain evidence="1">Q6</strain>
    </source>
</reference>
<evidence type="ECO:0000313" key="2">
    <source>
        <dbReference type="Proteomes" id="UP001432251"/>
    </source>
</evidence>
<keyword evidence="2" id="KW-1185">Reference proteome</keyword>